<evidence type="ECO:0000313" key="2">
    <source>
        <dbReference type="Proteomes" id="UP001321473"/>
    </source>
</evidence>
<dbReference type="SUPFAM" id="SSF50814">
    <property type="entry name" value="Lipocalins"/>
    <property type="match status" value="1"/>
</dbReference>
<dbReference type="InterPro" id="IPR012674">
    <property type="entry name" value="Calycin"/>
</dbReference>
<sequence length="75" mass="8834">MQTAHFPVEDFYVIYFDCTSCAVIRHRYTDNGYGCSLWRKVGTFQEPNDCCEFIYDENCGSSPKYQVYDPDKCDF</sequence>
<proteinExistence type="predicted"/>
<keyword evidence="2" id="KW-1185">Reference proteome</keyword>
<protein>
    <submittedName>
        <fullName evidence="1">Uncharacterized protein</fullName>
    </submittedName>
</protein>
<dbReference type="GO" id="GO:0030682">
    <property type="term" value="P:symbiont-mediated perturbation of host defenses"/>
    <property type="evidence" value="ECO:0007669"/>
    <property type="project" value="InterPro"/>
</dbReference>
<dbReference type="InterPro" id="IPR002970">
    <property type="entry name" value="Tick_his-bd"/>
</dbReference>
<comment type="caution">
    <text evidence="1">The sequence shown here is derived from an EMBL/GenBank/DDBJ whole genome shotgun (WGS) entry which is preliminary data.</text>
</comment>
<dbReference type="Gene3D" id="2.40.128.20">
    <property type="match status" value="1"/>
</dbReference>
<dbReference type="EMBL" id="JARKHS020029782">
    <property type="protein sequence ID" value="KAK8762790.1"/>
    <property type="molecule type" value="Genomic_DNA"/>
</dbReference>
<dbReference type="AlphaFoldDB" id="A0AAQ4DK00"/>
<evidence type="ECO:0000313" key="1">
    <source>
        <dbReference type="EMBL" id="KAK8762790.1"/>
    </source>
</evidence>
<dbReference type="Pfam" id="PF02098">
    <property type="entry name" value="His_binding"/>
    <property type="match status" value="1"/>
</dbReference>
<dbReference type="Proteomes" id="UP001321473">
    <property type="component" value="Unassembled WGS sequence"/>
</dbReference>
<reference evidence="1 2" key="1">
    <citation type="journal article" date="2023" name="Arcadia Sci">
        <title>De novo assembly of a long-read Amblyomma americanum tick genome.</title>
        <authorList>
            <person name="Chou S."/>
            <person name="Poskanzer K.E."/>
            <person name="Rollins M."/>
            <person name="Thuy-Boun P.S."/>
        </authorList>
    </citation>
    <scope>NUCLEOTIDE SEQUENCE [LARGE SCALE GENOMIC DNA]</scope>
    <source>
        <strain evidence="1">F_SG_1</strain>
        <tissue evidence="1">Salivary glands</tissue>
    </source>
</reference>
<dbReference type="GO" id="GO:0043176">
    <property type="term" value="F:amine binding"/>
    <property type="evidence" value="ECO:0007669"/>
    <property type="project" value="InterPro"/>
</dbReference>
<name>A0AAQ4DK00_AMBAM</name>
<gene>
    <name evidence="1" type="ORF">V5799_025943</name>
</gene>
<organism evidence="1 2">
    <name type="scientific">Amblyomma americanum</name>
    <name type="common">Lone star tick</name>
    <dbReference type="NCBI Taxonomy" id="6943"/>
    <lineage>
        <taxon>Eukaryota</taxon>
        <taxon>Metazoa</taxon>
        <taxon>Ecdysozoa</taxon>
        <taxon>Arthropoda</taxon>
        <taxon>Chelicerata</taxon>
        <taxon>Arachnida</taxon>
        <taxon>Acari</taxon>
        <taxon>Parasitiformes</taxon>
        <taxon>Ixodida</taxon>
        <taxon>Ixodoidea</taxon>
        <taxon>Ixodidae</taxon>
        <taxon>Amblyomminae</taxon>
        <taxon>Amblyomma</taxon>
    </lineage>
</organism>
<accession>A0AAQ4DK00</accession>